<name>A0A0E9RBH1_ANGAN</name>
<organism evidence="1">
    <name type="scientific">Anguilla anguilla</name>
    <name type="common">European freshwater eel</name>
    <name type="synonym">Muraena anguilla</name>
    <dbReference type="NCBI Taxonomy" id="7936"/>
    <lineage>
        <taxon>Eukaryota</taxon>
        <taxon>Metazoa</taxon>
        <taxon>Chordata</taxon>
        <taxon>Craniata</taxon>
        <taxon>Vertebrata</taxon>
        <taxon>Euteleostomi</taxon>
        <taxon>Actinopterygii</taxon>
        <taxon>Neopterygii</taxon>
        <taxon>Teleostei</taxon>
        <taxon>Anguilliformes</taxon>
        <taxon>Anguillidae</taxon>
        <taxon>Anguilla</taxon>
    </lineage>
</organism>
<sequence length="40" mass="4345">MTVRNSCIVMLTLSLHRAKTAILHSLVTSPGPVVSRNPFP</sequence>
<reference evidence="1" key="2">
    <citation type="journal article" date="2015" name="Fish Shellfish Immunol.">
        <title>Early steps in the European eel (Anguilla anguilla)-Vibrio vulnificus interaction in the gills: Role of the RtxA13 toxin.</title>
        <authorList>
            <person name="Callol A."/>
            <person name="Pajuelo D."/>
            <person name="Ebbesson L."/>
            <person name="Teles M."/>
            <person name="MacKenzie S."/>
            <person name="Amaro C."/>
        </authorList>
    </citation>
    <scope>NUCLEOTIDE SEQUENCE</scope>
</reference>
<dbReference type="AlphaFoldDB" id="A0A0E9RBH1"/>
<dbReference type="EMBL" id="GBXM01082430">
    <property type="protein sequence ID" value="JAH26147.1"/>
    <property type="molecule type" value="Transcribed_RNA"/>
</dbReference>
<protein>
    <submittedName>
        <fullName evidence="1">Uncharacterized protein</fullName>
    </submittedName>
</protein>
<proteinExistence type="predicted"/>
<reference evidence="1" key="1">
    <citation type="submission" date="2014-11" db="EMBL/GenBank/DDBJ databases">
        <authorList>
            <person name="Amaro Gonzalez C."/>
        </authorList>
    </citation>
    <scope>NUCLEOTIDE SEQUENCE</scope>
</reference>
<accession>A0A0E9RBH1</accession>
<evidence type="ECO:0000313" key="1">
    <source>
        <dbReference type="EMBL" id="JAH26147.1"/>
    </source>
</evidence>